<sequence length="356" mass="38527">MKVNTKVKLEPPKQAMAPSRSLPRSASELADPPSPFSSNPAHQPVTVPNTPGLSSCSSFGRMLSSPPNDKQQQQQQGKPKPTAAAAAAAYYASLWSPRRLMQRAARAFRRSRSRGRVRTVKDLAEERASVLASSSCKVSDAAAGLPPACAEVACGNGARGCAVGSVKDEPQQQQQRHDDYHHEIVPEKIIREDSPPPAPVVSEWKETAAAATTEDEEVETPKKGAAPAPEPVPEPVVVVVAAAAAEDDVVADKFVTVVKEAIKKHEADEKKEAMRRFQGSRVKTAMEARPESEQPRRREVVRSNDVIEEARTKLLEKRQCSRVKALVGAFETVMDTKKDAAVVAAGKPLHQFRKSA</sequence>
<evidence type="ECO:0000313" key="4">
    <source>
        <dbReference type="Proteomes" id="UP000807115"/>
    </source>
</evidence>
<feature type="compositionally biased region" description="Basic and acidic residues" evidence="1">
    <location>
        <begin position="284"/>
        <end position="300"/>
    </location>
</feature>
<dbReference type="Proteomes" id="UP000807115">
    <property type="component" value="Chromosome 4"/>
</dbReference>
<feature type="compositionally biased region" description="Polar residues" evidence="1">
    <location>
        <begin position="36"/>
        <end position="58"/>
    </location>
</feature>
<reference evidence="3" key="2">
    <citation type="submission" date="2020-10" db="EMBL/GenBank/DDBJ databases">
        <authorList>
            <person name="Cooper E.A."/>
            <person name="Brenton Z.W."/>
            <person name="Flinn B.S."/>
            <person name="Jenkins J."/>
            <person name="Shu S."/>
            <person name="Flowers D."/>
            <person name="Luo F."/>
            <person name="Wang Y."/>
            <person name="Xia P."/>
            <person name="Barry K."/>
            <person name="Daum C."/>
            <person name="Lipzen A."/>
            <person name="Yoshinaga Y."/>
            <person name="Schmutz J."/>
            <person name="Saski C."/>
            <person name="Vermerris W."/>
            <person name="Kresovich S."/>
        </authorList>
    </citation>
    <scope>NUCLEOTIDE SEQUENCE</scope>
</reference>
<dbReference type="InterPro" id="IPR012417">
    <property type="entry name" value="CaM-bd_dom_pln"/>
</dbReference>
<gene>
    <name evidence="3" type="ORF">BDA96_04G046600</name>
</gene>
<feature type="region of interest" description="Disordered" evidence="1">
    <location>
        <begin position="1"/>
        <end position="84"/>
    </location>
</feature>
<feature type="domain" description="Calmodulin-binding" evidence="2">
    <location>
        <begin position="289"/>
        <end position="334"/>
    </location>
</feature>
<dbReference type="GO" id="GO:0005516">
    <property type="term" value="F:calmodulin binding"/>
    <property type="evidence" value="ECO:0007669"/>
    <property type="project" value="InterPro"/>
</dbReference>
<feature type="region of interest" description="Disordered" evidence="1">
    <location>
        <begin position="266"/>
        <end position="300"/>
    </location>
</feature>
<accession>A0A921R1U7</accession>
<protein>
    <recommendedName>
        <fullName evidence="2">Calmodulin-binding domain-containing protein</fullName>
    </recommendedName>
</protein>
<feature type="compositionally biased region" description="Basic and acidic residues" evidence="1">
    <location>
        <begin position="266"/>
        <end position="275"/>
    </location>
</feature>
<dbReference type="Pfam" id="PF07839">
    <property type="entry name" value="CaM_binding"/>
    <property type="match status" value="1"/>
</dbReference>
<name>A0A921R1U7_SORBI</name>
<evidence type="ECO:0000259" key="2">
    <source>
        <dbReference type="Pfam" id="PF07839"/>
    </source>
</evidence>
<organism evidence="3 4">
    <name type="scientific">Sorghum bicolor</name>
    <name type="common">Sorghum</name>
    <name type="synonym">Sorghum vulgare</name>
    <dbReference type="NCBI Taxonomy" id="4558"/>
    <lineage>
        <taxon>Eukaryota</taxon>
        <taxon>Viridiplantae</taxon>
        <taxon>Streptophyta</taxon>
        <taxon>Embryophyta</taxon>
        <taxon>Tracheophyta</taxon>
        <taxon>Spermatophyta</taxon>
        <taxon>Magnoliopsida</taxon>
        <taxon>Liliopsida</taxon>
        <taxon>Poales</taxon>
        <taxon>Poaceae</taxon>
        <taxon>PACMAD clade</taxon>
        <taxon>Panicoideae</taxon>
        <taxon>Andropogonodae</taxon>
        <taxon>Andropogoneae</taxon>
        <taxon>Sorghinae</taxon>
        <taxon>Sorghum</taxon>
    </lineage>
</organism>
<comment type="caution">
    <text evidence="3">The sequence shown here is derived from an EMBL/GenBank/DDBJ whole genome shotgun (WGS) entry which is preliminary data.</text>
</comment>
<dbReference type="EMBL" id="CM027683">
    <property type="protein sequence ID" value="KAG0531721.1"/>
    <property type="molecule type" value="Genomic_DNA"/>
</dbReference>
<dbReference type="PANTHER" id="PTHR33349">
    <property type="entry name" value="EMB|CAB62594.1"/>
    <property type="match status" value="1"/>
</dbReference>
<evidence type="ECO:0000256" key="1">
    <source>
        <dbReference type="SAM" id="MobiDB-lite"/>
    </source>
</evidence>
<reference evidence="3" key="1">
    <citation type="journal article" date="2019" name="BMC Genomics">
        <title>A new reference genome for Sorghum bicolor reveals high levels of sequence similarity between sweet and grain genotypes: implications for the genetics of sugar metabolism.</title>
        <authorList>
            <person name="Cooper E.A."/>
            <person name="Brenton Z.W."/>
            <person name="Flinn B.S."/>
            <person name="Jenkins J."/>
            <person name="Shu S."/>
            <person name="Flowers D."/>
            <person name="Luo F."/>
            <person name="Wang Y."/>
            <person name="Xia P."/>
            <person name="Barry K."/>
            <person name="Daum C."/>
            <person name="Lipzen A."/>
            <person name="Yoshinaga Y."/>
            <person name="Schmutz J."/>
            <person name="Saski C."/>
            <person name="Vermerris W."/>
            <person name="Kresovich S."/>
        </authorList>
    </citation>
    <scope>NUCLEOTIDE SEQUENCE</scope>
</reference>
<dbReference type="AlphaFoldDB" id="A0A921R1U7"/>
<evidence type="ECO:0000313" key="3">
    <source>
        <dbReference type="EMBL" id="KAG0531721.1"/>
    </source>
</evidence>
<proteinExistence type="predicted"/>
<feature type="region of interest" description="Disordered" evidence="1">
    <location>
        <begin position="187"/>
        <end position="231"/>
    </location>
</feature>
<dbReference type="KEGG" id="sbi:8074638"/>
<dbReference type="OrthoDB" id="1939646at2759"/>
<dbReference type="PANTHER" id="PTHR33349:SF39">
    <property type="entry name" value="CALMODULIN-BINDING DOMAIN-CONTAINING PROTEIN"/>
    <property type="match status" value="1"/>
</dbReference>